<keyword evidence="4" id="KW-0732">Signal</keyword>
<dbReference type="OrthoDB" id="443318at2759"/>
<comment type="similarity">
    <text evidence="1 7">Belongs to the peptidase S10 family.</text>
</comment>
<gene>
    <name evidence="8" type="ORF">M231_05566</name>
</gene>
<dbReference type="GO" id="GO:0004185">
    <property type="term" value="F:serine-type carboxypeptidase activity"/>
    <property type="evidence" value="ECO:0007669"/>
    <property type="project" value="UniProtKB-UniRule"/>
</dbReference>
<dbReference type="VEuPathDB" id="FungiDB:TREMEDRAFT_33109"/>
<keyword evidence="6" id="KW-0325">Glycoprotein</keyword>
<dbReference type="SUPFAM" id="SSF53474">
    <property type="entry name" value="alpha/beta-Hydrolases"/>
    <property type="match status" value="1"/>
</dbReference>
<dbReference type="Gene3D" id="1.10.287.410">
    <property type="match status" value="1"/>
</dbReference>
<evidence type="ECO:0000256" key="4">
    <source>
        <dbReference type="ARBA" id="ARBA00022729"/>
    </source>
</evidence>
<sequence length="389" mass="42760">MWINGGPGCSSALGLFMELGPCSVKDDPKNWNDTEWNPYSWNNNANVFFLDEPISVGFSHAKHGQTVGTTEEAAKDVQAFVAMFFDAFKEFEGRDFHMAGESYGGRYLPVFASAVVDGNKALKASGRTPINLKSVMIGNGGTEYQTLSESYYTFQCTLHGGLNETVQSIQKCVELASAVPKCHKYLQKNCIDSHDYTECGMAALYCDEALGDSFVSAGVNPYDVSKPCTPQELGESLCYSVTDKIKTYLDLPDVHDILGVTSHKGWNSCNGGVGTAFALTLDFLTPTTVFHVRGLLERGIRFLNYAGTYDFICNHIANEMWVSAMDWTGKEGFAAVSWQDWEVEGKKAGLFKTYENLTLLKIVGAGHMVPYDKPKEALTMLSSWLQAGL</sequence>
<dbReference type="Proteomes" id="UP000289152">
    <property type="component" value="Unassembled WGS sequence"/>
</dbReference>
<dbReference type="PROSITE" id="PS00131">
    <property type="entry name" value="CARBOXYPEPT_SER_SER"/>
    <property type="match status" value="1"/>
</dbReference>
<keyword evidence="2 7" id="KW-0121">Carboxypeptidase</keyword>
<reference evidence="8 9" key="1">
    <citation type="submission" date="2016-06" db="EMBL/GenBank/DDBJ databases">
        <title>Evolution of pathogenesis and genome organization in the Tremellales.</title>
        <authorList>
            <person name="Cuomo C."/>
            <person name="Litvintseva A."/>
            <person name="Heitman J."/>
            <person name="Chen Y."/>
            <person name="Sun S."/>
            <person name="Springer D."/>
            <person name="Dromer F."/>
            <person name="Young S."/>
            <person name="Zeng Q."/>
            <person name="Chapman S."/>
            <person name="Gujja S."/>
            <person name="Saif S."/>
            <person name="Birren B."/>
        </authorList>
    </citation>
    <scope>NUCLEOTIDE SEQUENCE [LARGE SCALE GENOMIC DNA]</scope>
    <source>
        <strain evidence="8 9">ATCC 28783</strain>
    </source>
</reference>
<evidence type="ECO:0000256" key="1">
    <source>
        <dbReference type="ARBA" id="ARBA00009431"/>
    </source>
</evidence>
<dbReference type="GO" id="GO:0006508">
    <property type="term" value="P:proteolysis"/>
    <property type="evidence" value="ECO:0007669"/>
    <property type="project" value="UniProtKB-KW"/>
</dbReference>
<dbReference type="InterPro" id="IPR001563">
    <property type="entry name" value="Peptidase_S10"/>
</dbReference>
<dbReference type="Pfam" id="PF00450">
    <property type="entry name" value="Peptidase_S10"/>
    <property type="match status" value="1"/>
</dbReference>
<keyword evidence="9" id="KW-1185">Reference proteome</keyword>
<evidence type="ECO:0000256" key="7">
    <source>
        <dbReference type="RuleBase" id="RU361156"/>
    </source>
</evidence>
<evidence type="ECO:0000256" key="6">
    <source>
        <dbReference type="ARBA" id="ARBA00023180"/>
    </source>
</evidence>
<accession>A0A4V1M3K6</accession>
<protein>
    <recommendedName>
        <fullName evidence="7">Carboxypeptidase</fullName>
        <ecNumber evidence="7">3.4.16.-</ecNumber>
    </recommendedName>
</protein>
<keyword evidence="3 7" id="KW-0645">Protease</keyword>
<dbReference type="Gene3D" id="3.40.50.1820">
    <property type="entry name" value="alpha/beta hydrolase"/>
    <property type="match status" value="1"/>
</dbReference>
<name>A0A4V1M3K6_TREME</name>
<dbReference type="InterPro" id="IPR018202">
    <property type="entry name" value="Ser_caboxypep_ser_AS"/>
</dbReference>
<dbReference type="PANTHER" id="PTHR11802:SF113">
    <property type="entry name" value="SERINE CARBOXYPEPTIDASE CTSA-4.1"/>
    <property type="match status" value="1"/>
</dbReference>
<evidence type="ECO:0000313" key="9">
    <source>
        <dbReference type="Proteomes" id="UP000289152"/>
    </source>
</evidence>
<dbReference type="EC" id="3.4.16.-" evidence="7"/>
<organism evidence="8 9">
    <name type="scientific">Tremella mesenterica</name>
    <name type="common">Jelly fungus</name>
    <dbReference type="NCBI Taxonomy" id="5217"/>
    <lineage>
        <taxon>Eukaryota</taxon>
        <taxon>Fungi</taxon>
        <taxon>Dikarya</taxon>
        <taxon>Basidiomycota</taxon>
        <taxon>Agaricomycotina</taxon>
        <taxon>Tremellomycetes</taxon>
        <taxon>Tremellales</taxon>
        <taxon>Tremellaceae</taxon>
        <taxon>Tremella</taxon>
    </lineage>
</organism>
<dbReference type="InterPro" id="IPR033124">
    <property type="entry name" value="Ser_caboxypep_his_AS"/>
</dbReference>
<dbReference type="InParanoid" id="A0A4V1M3K6"/>
<dbReference type="AlphaFoldDB" id="A0A4V1M3K6"/>
<comment type="caution">
    <text evidence="8">The sequence shown here is derived from an EMBL/GenBank/DDBJ whole genome shotgun (WGS) entry which is preliminary data.</text>
</comment>
<dbReference type="PRINTS" id="PR00724">
    <property type="entry name" value="CRBOXYPTASEC"/>
</dbReference>
<dbReference type="GO" id="GO:0000324">
    <property type="term" value="C:fungal-type vacuole"/>
    <property type="evidence" value="ECO:0007669"/>
    <property type="project" value="TreeGrafter"/>
</dbReference>
<proteinExistence type="inferred from homology"/>
<dbReference type="STRING" id="5217.A0A4V1M3K6"/>
<evidence type="ECO:0000256" key="2">
    <source>
        <dbReference type="ARBA" id="ARBA00022645"/>
    </source>
</evidence>
<evidence type="ECO:0000256" key="3">
    <source>
        <dbReference type="ARBA" id="ARBA00022670"/>
    </source>
</evidence>
<dbReference type="PANTHER" id="PTHR11802">
    <property type="entry name" value="SERINE PROTEASE FAMILY S10 SERINE CARBOXYPEPTIDASE"/>
    <property type="match status" value="1"/>
</dbReference>
<dbReference type="InterPro" id="IPR029058">
    <property type="entry name" value="AB_hydrolase_fold"/>
</dbReference>
<dbReference type="EMBL" id="SDIL01000075">
    <property type="protein sequence ID" value="RXK37197.1"/>
    <property type="molecule type" value="Genomic_DNA"/>
</dbReference>
<evidence type="ECO:0000313" key="8">
    <source>
        <dbReference type="EMBL" id="RXK37197.1"/>
    </source>
</evidence>
<evidence type="ECO:0000256" key="5">
    <source>
        <dbReference type="ARBA" id="ARBA00022801"/>
    </source>
</evidence>
<keyword evidence="5 7" id="KW-0378">Hydrolase</keyword>
<dbReference type="PROSITE" id="PS00560">
    <property type="entry name" value="CARBOXYPEPT_SER_HIS"/>
    <property type="match status" value="1"/>
</dbReference>